<organism evidence="2 3">
    <name type="scientific">Halocatena marina</name>
    <dbReference type="NCBI Taxonomy" id="2934937"/>
    <lineage>
        <taxon>Archaea</taxon>
        <taxon>Methanobacteriati</taxon>
        <taxon>Methanobacteriota</taxon>
        <taxon>Stenosarchaea group</taxon>
        <taxon>Halobacteria</taxon>
        <taxon>Halobacteriales</taxon>
        <taxon>Natronomonadaceae</taxon>
        <taxon>Halocatena</taxon>
    </lineage>
</organism>
<proteinExistence type="predicted"/>
<dbReference type="AlphaFoldDB" id="A0ABD5YXX9"/>
<keyword evidence="1" id="KW-0812">Transmembrane</keyword>
<sequence length="192" mass="21721">MAGVSEGGVSKKYPMDDMIGFYNTSTMASMIDSFETTNGYVRIIDDTIQIESNFSSSIRRLFRQSKIVFIITFGPIVWALISLVIDHWLFPASLGWFILLIFFISLFFALSIIKLTVMLPTGITNAKQISVNSVDTVVFSDKRLRPTQVTIHYDDGDGTKKRQLKLSWGYTNGEIEASRRVFEVHGIDTDRT</sequence>
<dbReference type="RefSeq" id="WP_390207151.1">
    <property type="nucleotide sequence ID" value="NZ_JBHSZC010000007.1"/>
</dbReference>
<reference evidence="2 3" key="1">
    <citation type="journal article" date="2019" name="Int. J. Syst. Evol. Microbiol.">
        <title>The Global Catalogue of Microorganisms (GCM) 10K type strain sequencing project: providing services to taxonomists for standard genome sequencing and annotation.</title>
        <authorList>
            <consortium name="The Broad Institute Genomics Platform"/>
            <consortium name="The Broad Institute Genome Sequencing Center for Infectious Disease"/>
            <person name="Wu L."/>
            <person name="Ma J."/>
        </authorList>
    </citation>
    <scope>NUCLEOTIDE SEQUENCE [LARGE SCALE GENOMIC DNA]</scope>
    <source>
        <strain evidence="2 3">RDMS1</strain>
    </source>
</reference>
<comment type="caution">
    <text evidence="2">The sequence shown here is derived from an EMBL/GenBank/DDBJ whole genome shotgun (WGS) entry which is preliminary data.</text>
</comment>
<gene>
    <name evidence="2" type="ORF">ACFQL7_28505</name>
</gene>
<keyword evidence="1" id="KW-0472">Membrane</keyword>
<evidence type="ECO:0000313" key="3">
    <source>
        <dbReference type="Proteomes" id="UP001596417"/>
    </source>
</evidence>
<name>A0ABD5YXX9_9EURY</name>
<keyword evidence="3" id="KW-1185">Reference proteome</keyword>
<accession>A0ABD5YXX9</accession>
<keyword evidence="1" id="KW-1133">Transmembrane helix</keyword>
<feature type="transmembrane region" description="Helical" evidence="1">
    <location>
        <begin position="96"/>
        <end position="117"/>
    </location>
</feature>
<evidence type="ECO:0000313" key="2">
    <source>
        <dbReference type="EMBL" id="MFC7193347.1"/>
    </source>
</evidence>
<dbReference type="Proteomes" id="UP001596417">
    <property type="component" value="Unassembled WGS sequence"/>
</dbReference>
<evidence type="ECO:0000256" key="1">
    <source>
        <dbReference type="SAM" id="Phobius"/>
    </source>
</evidence>
<protein>
    <submittedName>
        <fullName evidence="2">Uncharacterized protein</fullName>
    </submittedName>
</protein>
<feature type="transmembrane region" description="Helical" evidence="1">
    <location>
        <begin position="67"/>
        <end position="90"/>
    </location>
</feature>
<dbReference type="EMBL" id="JBHTAX010000008">
    <property type="protein sequence ID" value="MFC7193347.1"/>
    <property type="molecule type" value="Genomic_DNA"/>
</dbReference>